<keyword evidence="2" id="KW-1185">Reference proteome</keyword>
<proteinExistence type="predicted"/>
<accession>A0ABT8WJN2</accession>
<comment type="caution">
    <text evidence="1">The sequence shown here is derived from an EMBL/GenBank/DDBJ whole genome shotgun (WGS) entry which is preliminary data.</text>
</comment>
<dbReference type="Proteomes" id="UP001176806">
    <property type="component" value="Unassembled WGS sequence"/>
</dbReference>
<protein>
    <recommendedName>
        <fullName evidence="3">Lipoprotein</fullName>
    </recommendedName>
</protein>
<evidence type="ECO:0000313" key="2">
    <source>
        <dbReference type="Proteomes" id="UP001176806"/>
    </source>
</evidence>
<evidence type="ECO:0000313" key="1">
    <source>
        <dbReference type="EMBL" id="MDO5973366.1"/>
    </source>
</evidence>
<evidence type="ECO:0008006" key="3">
    <source>
        <dbReference type="Google" id="ProtNLM"/>
    </source>
</evidence>
<reference evidence="1" key="1">
    <citation type="submission" date="2023-07" db="EMBL/GenBank/DDBJ databases">
        <title>Two novel species in the genus Flavivirga.</title>
        <authorList>
            <person name="Kwon K."/>
        </authorList>
    </citation>
    <scope>NUCLEOTIDE SEQUENCE</scope>
    <source>
        <strain evidence="1">KACC 14158</strain>
    </source>
</reference>
<name>A0ABT8WJN2_9FLAO</name>
<dbReference type="EMBL" id="JAUOEL010000001">
    <property type="protein sequence ID" value="MDO5973366.1"/>
    <property type="molecule type" value="Genomic_DNA"/>
</dbReference>
<dbReference type="RefSeq" id="WP_303300446.1">
    <property type="nucleotide sequence ID" value="NZ_BAABDA010000042.1"/>
</dbReference>
<sequence>MKTKWYFSTLVITLTLLGICQERFSVPNQEIVMKFIYEEVSSGEVQEAIAVVKKQLQILGADNIQVGEKEDGSLKITYYSDVNVANIKKILSKGKDLDIGFASSNQDQEHSKFPSSENTTGYNLDVYEIQKGTDGDSSLNGTLVVELKHEYDRFTNPFLYVGAVNSKERDQIVKVAYILRRNIAIAIDNISHNVPDVRAGPNTLGNS</sequence>
<organism evidence="1 2">
    <name type="scientific">Flavivirga jejuensis</name>
    <dbReference type="NCBI Taxonomy" id="870487"/>
    <lineage>
        <taxon>Bacteria</taxon>
        <taxon>Pseudomonadati</taxon>
        <taxon>Bacteroidota</taxon>
        <taxon>Flavobacteriia</taxon>
        <taxon>Flavobacteriales</taxon>
        <taxon>Flavobacteriaceae</taxon>
        <taxon>Flavivirga</taxon>
    </lineage>
</organism>
<gene>
    <name evidence="1" type="ORF">Q4Q40_04145</name>
</gene>